<dbReference type="InterPro" id="IPR051402">
    <property type="entry name" value="KPR-Related"/>
</dbReference>
<evidence type="ECO:0000256" key="4">
    <source>
        <dbReference type="ARBA" id="ARBA00022655"/>
    </source>
</evidence>
<evidence type="ECO:0000313" key="11">
    <source>
        <dbReference type="Proteomes" id="UP000182894"/>
    </source>
</evidence>
<name>A0A1G8KKB6_9PSED</name>
<dbReference type="Pfam" id="PF02558">
    <property type="entry name" value="ApbA"/>
    <property type="match status" value="1"/>
</dbReference>
<organism evidence="10 11">
    <name type="scientific">Pseudomonas abietaniphila</name>
    <dbReference type="NCBI Taxonomy" id="89065"/>
    <lineage>
        <taxon>Bacteria</taxon>
        <taxon>Pseudomonadati</taxon>
        <taxon>Pseudomonadota</taxon>
        <taxon>Gammaproteobacteria</taxon>
        <taxon>Pseudomonadales</taxon>
        <taxon>Pseudomonadaceae</taxon>
        <taxon>Pseudomonas</taxon>
    </lineage>
</organism>
<feature type="domain" description="Ketopantoate reductase C-terminal" evidence="9">
    <location>
        <begin position="202"/>
        <end position="320"/>
    </location>
</feature>
<dbReference type="InterPro" id="IPR036291">
    <property type="entry name" value="NAD(P)-bd_dom_sf"/>
</dbReference>
<keyword evidence="5" id="KW-0560">Oxidoreductase</keyword>
<dbReference type="PANTHER" id="PTHR21708">
    <property type="entry name" value="PROBABLE 2-DEHYDROPANTOATE 2-REDUCTASE"/>
    <property type="match status" value="1"/>
</dbReference>
<feature type="domain" description="Ketopantoate reductase N-terminal" evidence="8">
    <location>
        <begin position="8"/>
        <end position="109"/>
    </location>
</feature>
<dbReference type="PROSITE" id="PS51257">
    <property type="entry name" value="PROKAR_LIPOPROTEIN"/>
    <property type="match status" value="1"/>
</dbReference>
<dbReference type="SUPFAM" id="SSF48179">
    <property type="entry name" value="6-phosphogluconate dehydrogenase C-terminal domain-like"/>
    <property type="match status" value="1"/>
</dbReference>
<dbReference type="InterPro" id="IPR013328">
    <property type="entry name" value="6PGD_dom2"/>
</dbReference>
<evidence type="ECO:0000259" key="9">
    <source>
        <dbReference type="Pfam" id="PF08546"/>
    </source>
</evidence>
<dbReference type="Gene3D" id="3.40.50.720">
    <property type="entry name" value="NAD(P)-binding Rossmann-like Domain"/>
    <property type="match status" value="1"/>
</dbReference>
<dbReference type="SUPFAM" id="SSF51735">
    <property type="entry name" value="NAD(P)-binding Rossmann-fold domains"/>
    <property type="match status" value="1"/>
</dbReference>
<evidence type="ECO:0000313" key="10">
    <source>
        <dbReference type="EMBL" id="SDI43845.1"/>
    </source>
</evidence>
<protein>
    <recommendedName>
        <fullName evidence="3">2-dehydropantoate 2-reductase</fullName>
        <ecNumber evidence="2">1.1.1.169</ecNumber>
    </recommendedName>
    <alternativeName>
        <fullName evidence="6">Ketopantoate reductase</fullName>
    </alternativeName>
</protein>
<accession>A0A1G8KKB6</accession>
<comment type="pathway">
    <text evidence="1">Cofactor biosynthesis; (R)-pantothenate biosynthesis; (R)-pantoate from 3-methyl-2-oxobutanoate: step 2/2.</text>
</comment>
<comment type="catalytic activity">
    <reaction evidence="7">
        <text>(R)-pantoate + NADP(+) = 2-dehydropantoate + NADPH + H(+)</text>
        <dbReference type="Rhea" id="RHEA:16233"/>
        <dbReference type="ChEBI" id="CHEBI:11561"/>
        <dbReference type="ChEBI" id="CHEBI:15378"/>
        <dbReference type="ChEBI" id="CHEBI:15980"/>
        <dbReference type="ChEBI" id="CHEBI:57783"/>
        <dbReference type="ChEBI" id="CHEBI:58349"/>
        <dbReference type="EC" id="1.1.1.169"/>
    </reaction>
</comment>
<dbReference type="Pfam" id="PF08546">
    <property type="entry name" value="ApbA_C"/>
    <property type="match status" value="1"/>
</dbReference>
<dbReference type="PANTHER" id="PTHR21708:SF45">
    <property type="entry name" value="2-DEHYDROPANTOATE 2-REDUCTASE"/>
    <property type="match status" value="1"/>
</dbReference>
<dbReference type="Gene3D" id="1.10.1040.10">
    <property type="entry name" value="N-(1-d-carboxylethyl)-l-norvaline Dehydrogenase, domain 2"/>
    <property type="match status" value="1"/>
</dbReference>
<dbReference type="InterPro" id="IPR008927">
    <property type="entry name" value="6-PGluconate_DH-like_C_sf"/>
</dbReference>
<sequence>MSSSPLRICIAGAGAIGCTLAARLALTGRAVNVFARGRTLAALQRNGIHLQDLKGRHHVQVTASDNAEHLGEQDLLFLCTKAPSLSSLLPNIGPLIGPNTVVVPVINGVPWWYFHGEGGRFDGDRVETVDPDGRITDTLDLHKVIGCVVFITAQSSAPAVVKTHNPYRIIFGELDNQLTPRLENLRALIESAGIEAQGTDRIRDQLWTKIIANLTSNPVSVVTGATLEQIYGLPDMRELALVTFNEAMQVASAYDAKLSMEPTTFMQFGASMGPVRTSMLQDFDKGLPLELAAIGDAVLELAAKVNIPMPITRSVLTLARFCGEHPHHKEHGRH</sequence>
<dbReference type="GO" id="GO:0005737">
    <property type="term" value="C:cytoplasm"/>
    <property type="evidence" value="ECO:0007669"/>
    <property type="project" value="TreeGrafter"/>
</dbReference>
<evidence type="ECO:0000256" key="5">
    <source>
        <dbReference type="ARBA" id="ARBA00023002"/>
    </source>
</evidence>
<evidence type="ECO:0000256" key="6">
    <source>
        <dbReference type="ARBA" id="ARBA00032024"/>
    </source>
</evidence>
<evidence type="ECO:0000256" key="1">
    <source>
        <dbReference type="ARBA" id="ARBA00004994"/>
    </source>
</evidence>
<evidence type="ECO:0000259" key="8">
    <source>
        <dbReference type="Pfam" id="PF02558"/>
    </source>
</evidence>
<dbReference type="RefSeq" id="WP_208605190.1">
    <property type="nucleotide sequence ID" value="NZ_FNCO01000013.1"/>
</dbReference>
<evidence type="ECO:0000256" key="3">
    <source>
        <dbReference type="ARBA" id="ARBA00019465"/>
    </source>
</evidence>
<dbReference type="NCBIfam" id="NF005089">
    <property type="entry name" value="PRK06522.1-4"/>
    <property type="match status" value="1"/>
</dbReference>
<dbReference type="AlphaFoldDB" id="A0A1G8KKB6"/>
<dbReference type="EMBL" id="FNCO01000013">
    <property type="protein sequence ID" value="SDI43845.1"/>
    <property type="molecule type" value="Genomic_DNA"/>
</dbReference>
<dbReference type="STRING" id="89065.SAMN05216605_113128"/>
<evidence type="ECO:0000256" key="2">
    <source>
        <dbReference type="ARBA" id="ARBA00013014"/>
    </source>
</evidence>
<dbReference type="GO" id="GO:0015940">
    <property type="term" value="P:pantothenate biosynthetic process"/>
    <property type="evidence" value="ECO:0007669"/>
    <property type="project" value="UniProtKB-UniPathway"/>
</dbReference>
<dbReference type="EC" id="1.1.1.169" evidence="2"/>
<reference evidence="11" key="1">
    <citation type="submission" date="2016-10" db="EMBL/GenBank/DDBJ databases">
        <authorList>
            <person name="Varghese N."/>
            <person name="Submissions S."/>
        </authorList>
    </citation>
    <scope>NUCLEOTIDE SEQUENCE [LARGE SCALE GENOMIC DNA]</scope>
    <source>
        <strain evidence="11">ATCC 700689</strain>
    </source>
</reference>
<proteinExistence type="predicted"/>
<dbReference type="GO" id="GO:0008677">
    <property type="term" value="F:2-dehydropantoate 2-reductase activity"/>
    <property type="evidence" value="ECO:0007669"/>
    <property type="project" value="UniProtKB-EC"/>
</dbReference>
<dbReference type="Proteomes" id="UP000182894">
    <property type="component" value="Unassembled WGS sequence"/>
</dbReference>
<dbReference type="InterPro" id="IPR013752">
    <property type="entry name" value="KPA_reductase"/>
</dbReference>
<keyword evidence="4" id="KW-0566">Pantothenate biosynthesis</keyword>
<gene>
    <name evidence="10" type="ORF">SAMN05216605_113128</name>
</gene>
<dbReference type="UniPathway" id="UPA00028">
    <property type="reaction ID" value="UER00004"/>
</dbReference>
<dbReference type="InterPro" id="IPR013332">
    <property type="entry name" value="KPR_N"/>
</dbReference>
<evidence type="ECO:0000256" key="7">
    <source>
        <dbReference type="ARBA" id="ARBA00048793"/>
    </source>
</evidence>
<keyword evidence="11" id="KW-1185">Reference proteome</keyword>